<dbReference type="AlphaFoldDB" id="A0A1Y0IKE8"/>
<name>A0A1Y0IKE8_9BACL</name>
<feature type="transmembrane region" description="Helical" evidence="1">
    <location>
        <begin position="6"/>
        <end position="25"/>
    </location>
</feature>
<gene>
    <name evidence="2" type="ORF">CBW65_07560</name>
</gene>
<proteinExistence type="predicted"/>
<dbReference type="KEGG" id="tum:CBW65_07560"/>
<feature type="transmembrane region" description="Helical" evidence="1">
    <location>
        <begin position="76"/>
        <end position="94"/>
    </location>
</feature>
<evidence type="ECO:0000313" key="2">
    <source>
        <dbReference type="EMBL" id="ARU60957.1"/>
    </source>
</evidence>
<protein>
    <submittedName>
        <fullName evidence="2">Uncharacterized protein</fullName>
    </submittedName>
</protein>
<keyword evidence="3" id="KW-1185">Reference proteome</keyword>
<dbReference type="OrthoDB" id="2680468at2"/>
<keyword evidence="1" id="KW-0472">Membrane</keyword>
<keyword evidence="1" id="KW-1133">Transmembrane helix</keyword>
<feature type="transmembrane region" description="Helical" evidence="1">
    <location>
        <begin position="37"/>
        <end position="70"/>
    </location>
</feature>
<sequence length="110" mass="12913">MLSGLILFLCWGSFALSFFFVAFALIKNRKYFWWAALSSYVFSFFASWSIGLFTLVFTFIFLIFAAGFTFGWYKKAWHSVASVPLGILLWYPAFKYIDDAYLFFPLHFIL</sequence>
<evidence type="ECO:0000256" key="1">
    <source>
        <dbReference type="SAM" id="Phobius"/>
    </source>
</evidence>
<dbReference type="EMBL" id="CP021434">
    <property type="protein sequence ID" value="ARU60957.1"/>
    <property type="molecule type" value="Genomic_DNA"/>
</dbReference>
<evidence type="ECO:0000313" key="3">
    <source>
        <dbReference type="Proteomes" id="UP000195437"/>
    </source>
</evidence>
<dbReference type="Proteomes" id="UP000195437">
    <property type="component" value="Chromosome"/>
</dbReference>
<dbReference type="RefSeq" id="WP_087456343.1">
    <property type="nucleotide sequence ID" value="NZ_CP021434.1"/>
</dbReference>
<reference evidence="3" key="1">
    <citation type="submission" date="2017-05" db="EMBL/GenBank/DDBJ databases">
        <authorList>
            <person name="Sung H."/>
        </authorList>
    </citation>
    <scope>NUCLEOTIDE SEQUENCE [LARGE SCALE GENOMIC DNA]</scope>
    <source>
        <strain evidence="3">AR23208</strain>
    </source>
</reference>
<organism evidence="2 3">
    <name type="scientific">Tumebacillus avium</name>
    <dbReference type="NCBI Taxonomy" id="1903704"/>
    <lineage>
        <taxon>Bacteria</taxon>
        <taxon>Bacillati</taxon>
        <taxon>Bacillota</taxon>
        <taxon>Bacilli</taxon>
        <taxon>Bacillales</taxon>
        <taxon>Alicyclobacillaceae</taxon>
        <taxon>Tumebacillus</taxon>
    </lineage>
</organism>
<keyword evidence="1" id="KW-0812">Transmembrane</keyword>
<accession>A0A1Y0IKE8</accession>